<protein>
    <submittedName>
        <fullName evidence="9">S41 family peptidase</fullName>
    </submittedName>
</protein>
<evidence type="ECO:0000259" key="8">
    <source>
        <dbReference type="PROSITE" id="PS50106"/>
    </source>
</evidence>
<comment type="caution">
    <text evidence="9">The sequence shown here is derived from an EMBL/GenBank/DDBJ whole genome shotgun (WGS) entry which is preliminary data.</text>
</comment>
<dbReference type="GO" id="GO:0008236">
    <property type="term" value="F:serine-type peptidase activity"/>
    <property type="evidence" value="ECO:0007669"/>
    <property type="project" value="UniProtKB-KW"/>
</dbReference>
<dbReference type="Pfam" id="PF03572">
    <property type="entry name" value="Peptidase_S41"/>
    <property type="match status" value="1"/>
</dbReference>
<dbReference type="Gene3D" id="3.90.226.10">
    <property type="entry name" value="2-enoyl-CoA Hydratase, Chain A, domain 1"/>
    <property type="match status" value="1"/>
</dbReference>
<dbReference type="Pfam" id="PF22694">
    <property type="entry name" value="CtpB_N-like"/>
    <property type="match status" value="1"/>
</dbReference>
<dbReference type="InterPro" id="IPR005151">
    <property type="entry name" value="Tail-specific_protease"/>
</dbReference>
<dbReference type="SMART" id="SM00228">
    <property type="entry name" value="PDZ"/>
    <property type="match status" value="1"/>
</dbReference>
<evidence type="ECO:0000256" key="4">
    <source>
        <dbReference type="ARBA" id="ARBA00022825"/>
    </source>
</evidence>
<dbReference type="GO" id="GO:0004175">
    <property type="term" value="F:endopeptidase activity"/>
    <property type="evidence" value="ECO:0007669"/>
    <property type="project" value="TreeGrafter"/>
</dbReference>
<organism evidence="9 10">
    <name type="scientific">Parathalassolituus penaei</name>
    <dbReference type="NCBI Taxonomy" id="2997323"/>
    <lineage>
        <taxon>Bacteria</taxon>
        <taxon>Pseudomonadati</taxon>
        <taxon>Pseudomonadota</taxon>
        <taxon>Gammaproteobacteria</taxon>
        <taxon>Oceanospirillales</taxon>
        <taxon>Oceanospirillaceae</taxon>
        <taxon>Parathalassolituus</taxon>
    </lineage>
</organism>
<evidence type="ECO:0000313" key="9">
    <source>
        <dbReference type="EMBL" id="MCY0964306.1"/>
    </source>
</evidence>
<dbReference type="PANTHER" id="PTHR32060">
    <property type="entry name" value="TAIL-SPECIFIC PROTEASE"/>
    <property type="match status" value="1"/>
</dbReference>
<feature type="compositionally biased region" description="Basic and acidic residues" evidence="6">
    <location>
        <begin position="403"/>
        <end position="420"/>
    </location>
</feature>
<feature type="signal peptide" evidence="7">
    <location>
        <begin position="1"/>
        <end position="24"/>
    </location>
</feature>
<keyword evidence="2 5" id="KW-0645">Protease</keyword>
<keyword evidence="3 5" id="KW-0378">Hydrolase</keyword>
<gene>
    <name evidence="9" type="ORF">OUO13_03840</name>
</gene>
<dbReference type="InterPro" id="IPR055210">
    <property type="entry name" value="CtpA/B_N"/>
</dbReference>
<keyword evidence="4 5" id="KW-0720">Serine protease</keyword>
<proteinExistence type="inferred from homology"/>
<dbReference type="RefSeq" id="WP_283172523.1">
    <property type="nucleotide sequence ID" value="NZ_JAPNOA010000016.1"/>
</dbReference>
<dbReference type="Pfam" id="PF17820">
    <property type="entry name" value="PDZ_6"/>
    <property type="match status" value="1"/>
</dbReference>
<dbReference type="Proteomes" id="UP001150830">
    <property type="component" value="Unassembled WGS sequence"/>
</dbReference>
<accession>A0A9X3EHB9</accession>
<dbReference type="EMBL" id="JAPNOA010000016">
    <property type="protein sequence ID" value="MCY0964306.1"/>
    <property type="molecule type" value="Genomic_DNA"/>
</dbReference>
<dbReference type="Gene3D" id="3.30.750.44">
    <property type="match status" value="1"/>
</dbReference>
<dbReference type="InterPro" id="IPR036034">
    <property type="entry name" value="PDZ_sf"/>
</dbReference>
<evidence type="ECO:0000256" key="5">
    <source>
        <dbReference type="RuleBase" id="RU004404"/>
    </source>
</evidence>
<dbReference type="GO" id="GO:0030288">
    <property type="term" value="C:outer membrane-bounded periplasmic space"/>
    <property type="evidence" value="ECO:0007669"/>
    <property type="project" value="TreeGrafter"/>
</dbReference>
<keyword evidence="7" id="KW-0732">Signal</keyword>
<evidence type="ECO:0000256" key="2">
    <source>
        <dbReference type="ARBA" id="ARBA00022670"/>
    </source>
</evidence>
<feature type="chain" id="PRO_5040970505" evidence="7">
    <location>
        <begin position="25"/>
        <end position="459"/>
    </location>
</feature>
<dbReference type="FunFam" id="2.30.42.10:FF:000063">
    <property type="entry name" value="Peptidase, S41 family"/>
    <property type="match status" value="1"/>
</dbReference>
<dbReference type="InterPro" id="IPR001478">
    <property type="entry name" value="PDZ"/>
</dbReference>
<evidence type="ECO:0000313" key="10">
    <source>
        <dbReference type="Proteomes" id="UP001150830"/>
    </source>
</evidence>
<dbReference type="Gene3D" id="2.30.42.10">
    <property type="match status" value="1"/>
</dbReference>
<dbReference type="GO" id="GO:0007165">
    <property type="term" value="P:signal transduction"/>
    <property type="evidence" value="ECO:0007669"/>
    <property type="project" value="TreeGrafter"/>
</dbReference>
<dbReference type="CDD" id="cd06782">
    <property type="entry name" value="cpPDZ_CPP-like"/>
    <property type="match status" value="1"/>
</dbReference>
<evidence type="ECO:0000256" key="1">
    <source>
        <dbReference type="ARBA" id="ARBA00009179"/>
    </source>
</evidence>
<keyword evidence="10" id="KW-1185">Reference proteome</keyword>
<feature type="domain" description="PDZ" evidence="8">
    <location>
        <begin position="94"/>
        <end position="162"/>
    </location>
</feature>
<dbReference type="NCBIfam" id="TIGR00225">
    <property type="entry name" value="prc"/>
    <property type="match status" value="1"/>
</dbReference>
<dbReference type="SUPFAM" id="SSF50156">
    <property type="entry name" value="PDZ domain-like"/>
    <property type="match status" value="1"/>
</dbReference>
<evidence type="ECO:0000256" key="7">
    <source>
        <dbReference type="SAM" id="SignalP"/>
    </source>
</evidence>
<feature type="region of interest" description="Disordered" evidence="6">
    <location>
        <begin position="385"/>
        <end position="432"/>
    </location>
</feature>
<name>A0A9X3EHB9_9GAMM</name>
<dbReference type="FunFam" id="3.90.226.10:FF:000029">
    <property type="entry name" value="Peptidase, S41 family"/>
    <property type="match status" value="1"/>
</dbReference>
<sequence length="459" mass="49053">MQTLASRRFATLLLSLVLSNGVYAESAPTKAAAAPAESQAQLPLDELRNFAEVFERIRSSYVEEIDDETLFGYAINGMLTALDPHSVYMQPEDFSDLQETTSGKFGGLGLEVGQQDGLVLVVTPIDDTPAQKAGIRTGDLIVTIDGTPVMGGSLNDAIARMRGEPGTPITLEIRREGEQNLLTFKLTRAEIKSASVRAELMSDGVGYLRITQFQQNSGTELKKALKKWLDQNAVKGLILDLRNNPGGVLDAAVEIGDIFLSSGVIVSTHGRIPSSDQVFNATADTLVPKLPIIVLINGGSASASEIVAGALQDQKRALILGTQSFGKGSVQSVLPLANNKGVKLTTARYFTPSGRSIQALGITPDIWVEQSDVTTRAKPRLIKEADLQGHLSNPNDQGSEAKPAADKSKVPEGKAQDAKASKGKTANDMPSAEELLSKDFQLYEAHTLLRGMTLLSQGK</sequence>
<dbReference type="PROSITE" id="PS50106">
    <property type="entry name" value="PDZ"/>
    <property type="match status" value="1"/>
</dbReference>
<evidence type="ECO:0000256" key="6">
    <source>
        <dbReference type="SAM" id="MobiDB-lite"/>
    </source>
</evidence>
<reference evidence="9" key="1">
    <citation type="submission" date="2022-11" db="EMBL/GenBank/DDBJ databases">
        <title>Parathalassolutuus dongxingensis gen. nov., sp. nov., a novel member of family Oceanospirillaceae isolated from a coastal shrimp pond in Guangxi, China.</title>
        <authorList>
            <person name="Chen H."/>
        </authorList>
    </citation>
    <scope>NUCLEOTIDE SEQUENCE</scope>
    <source>
        <strain evidence="9">G-43</strain>
    </source>
</reference>
<dbReference type="AlphaFoldDB" id="A0A9X3EHB9"/>
<evidence type="ECO:0000256" key="3">
    <source>
        <dbReference type="ARBA" id="ARBA00022801"/>
    </source>
</evidence>
<dbReference type="PANTHER" id="PTHR32060:SF30">
    <property type="entry name" value="CARBOXY-TERMINAL PROCESSING PROTEASE CTPA"/>
    <property type="match status" value="1"/>
</dbReference>
<dbReference type="SMART" id="SM00245">
    <property type="entry name" value="TSPc"/>
    <property type="match status" value="1"/>
</dbReference>
<dbReference type="GO" id="GO:0006508">
    <property type="term" value="P:proteolysis"/>
    <property type="evidence" value="ECO:0007669"/>
    <property type="project" value="UniProtKB-KW"/>
</dbReference>
<dbReference type="InterPro" id="IPR029045">
    <property type="entry name" value="ClpP/crotonase-like_dom_sf"/>
</dbReference>
<comment type="similarity">
    <text evidence="1 5">Belongs to the peptidase S41A family.</text>
</comment>
<dbReference type="InterPro" id="IPR041489">
    <property type="entry name" value="PDZ_6"/>
</dbReference>
<dbReference type="CDD" id="cd07560">
    <property type="entry name" value="Peptidase_S41_CPP"/>
    <property type="match status" value="1"/>
</dbReference>
<dbReference type="InterPro" id="IPR004447">
    <property type="entry name" value="Peptidase_S41A"/>
</dbReference>
<dbReference type="SUPFAM" id="SSF52096">
    <property type="entry name" value="ClpP/crotonase"/>
    <property type="match status" value="1"/>
</dbReference>